<accession>A0A364NW15</accession>
<organism evidence="1 2">
    <name type="scientific">Paramagnetospirillum kuznetsovii</name>
    <dbReference type="NCBI Taxonomy" id="2053833"/>
    <lineage>
        <taxon>Bacteria</taxon>
        <taxon>Pseudomonadati</taxon>
        <taxon>Pseudomonadota</taxon>
        <taxon>Alphaproteobacteria</taxon>
        <taxon>Rhodospirillales</taxon>
        <taxon>Magnetospirillaceae</taxon>
        <taxon>Paramagnetospirillum</taxon>
    </lineage>
</organism>
<proteinExistence type="predicted"/>
<sequence>MHTSHTILGVITDYLTATGISKTRFGKMVVNDQKLVFELEEGRDLRLGTVHRILSFIDANPPAQEIQP</sequence>
<dbReference type="EMBL" id="PGTO01000013">
    <property type="protein sequence ID" value="RAU21095.1"/>
    <property type="molecule type" value="Genomic_DNA"/>
</dbReference>
<evidence type="ECO:0000313" key="1">
    <source>
        <dbReference type="EMBL" id="RAU21095.1"/>
    </source>
</evidence>
<reference evidence="1 2" key="1">
    <citation type="submission" date="2017-11" db="EMBL/GenBank/DDBJ databases">
        <title>Draft genome sequence of magnetotactic bacterium Magnetospirillum kuznetsovii LBB-42.</title>
        <authorList>
            <person name="Grouzdev D.S."/>
            <person name="Rysina M.S."/>
            <person name="Baslerov R.V."/>
            <person name="Koziaeva V."/>
        </authorList>
    </citation>
    <scope>NUCLEOTIDE SEQUENCE [LARGE SCALE GENOMIC DNA]</scope>
    <source>
        <strain evidence="1 2">LBB-42</strain>
    </source>
</reference>
<protein>
    <submittedName>
        <fullName evidence="1">Uncharacterized protein</fullName>
    </submittedName>
</protein>
<keyword evidence="2" id="KW-1185">Reference proteome</keyword>
<comment type="caution">
    <text evidence="1">The sequence shown here is derived from an EMBL/GenBank/DDBJ whole genome shotgun (WGS) entry which is preliminary data.</text>
</comment>
<dbReference type="AlphaFoldDB" id="A0A364NW15"/>
<name>A0A364NW15_9PROT</name>
<gene>
    <name evidence="1" type="ORF">CU669_15180</name>
</gene>
<dbReference type="RefSeq" id="WP_112146197.1">
    <property type="nucleotide sequence ID" value="NZ_PGTO01000013.1"/>
</dbReference>
<dbReference type="OrthoDB" id="7376075at2"/>
<dbReference type="Proteomes" id="UP000251075">
    <property type="component" value="Unassembled WGS sequence"/>
</dbReference>
<evidence type="ECO:0000313" key="2">
    <source>
        <dbReference type="Proteomes" id="UP000251075"/>
    </source>
</evidence>